<gene>
    <name evidence="2" type="ORF">LUZ61_001936</name>
</gene>
<dbReference type="EMBL" id="JAMRDG010000001">
    <property type="protein sequence ID" value="KAJ3698231.1"/>
    <property type="molecule type" value="Genomic_DNA"/>
</dbReference>
<dbReference type="PANTHER" id="PTHR37200">
    <property type="entry name" value="RNA-BINDING (RRM/RBD/RNP MOTIFS) FAMILY PROTEIN"/>
    <property type="match status" value="1"/>
</dbReference>
<feature type="region of interest" description="Disordered" evidence="1">
    <location>
        <begin position="322"/>
        <end position="345"/>
    </location>
</feature>
<dbReference type="Proteomes" id="UP001210211">
    <property type="component" value="Unassembled WGS sequence"/>
</dbReference>
<feature type="region of interest" description="Disordered" evidence="1">
    <location>
        <begin position="39"/>
        <end position="65"/>
    </location>
</feature>
<dbReference type="AlphaFoldDB" id="A0AAD6ERC5"/>
<evidence type="ECO:0000313" key="3">
    <source>
        <dbReference type="Proteomes" id="UP001210211"/>
    </source>
</evidence>
<organism evidence="2 3">
    <name type="scientific">Rhynchospora tenuis</name>
    <dbReference type="NCBI Taxonomy" id="198213"/>
    <lineage>
        <taxon>Eukaryota</taxon>
        <taxon>Viridiplantae</taxon>
        <taxon>Streptophyta</taxon>
        <taxon>Embryophyta</taxon>
        <taxon>Tracheophyta</taxon>
        <taxon>Spermatophyta</taxon>
        <taxon>Magnoliopsida</taxon>
        <taxon>Liliopsida</taxon>
        <taxon>Poales</taxon>
        <taxon>Cyperaceae</taxon>
        <taxon>Cyperoideae</taxon>
        <taxon>Rhynchosporeae</taxon>
        <taxon>Rhynchospora</taxon>
    </lineage>
</organism>
<protein>
    <recommendedName>
        <fullName evidence="4">RRM domain-containing protein</fullName>
    </recommendedName>
</protein>
<dbReference type="SUPFAM" id="SSF54928">
    <property type="entry name" value="RNA-binding domain, RBD"/>
    <property type="match status" value="1"/>
</dbReference>
<evidence type="ECO:0008006" key="4">
    <source>
        <dbReference type="Google" id="ProtNLM"/>
    </source>
</evidence>
<dbReference type="GO" id="GO:0003676">
    <property type="term" value="F:nucleic acid binding"/>
    <property type="evidence" value="ECO:0007669"/>
    <property type="project" value="InterPro"/>
</dbReference>
<name>A0AAD6ERC5_9POAL</name>
<evidence type="ECO:0000256" key="1">
    <source>
        <dbReference type="SAM" id="MobiDB-lite"/>
    </source>
</evidence>
<dbReference type="Gene3D" id="3.30.70.330">
    <property type="match status" value="1"/>
</dbReference>
<dbReference type="InterPro" id="IPR035979">
    <property type="entry name" value="RBD_domain_sf"/>
</dbReference>
<feature type="region of interest" description="Disordered" evidence="1">
    <location>
        <begin position="124"/>
        <end position="145"/>
    </location>
</feature>
<keyword evidence="3" id="KW-1185">Reference proteome</keyword>
<dbReference type="InterPro" id="IPR012677">
    <property type="entry name" value="Nucleotide-bd_a/b_plait_sf"/>
</dbReference>
<feature type="compositionally biased region" description="Acidic residues" evidence="1">
    <location>
        <begin position="53"/>
        <end position="65"/>
    </location>
</feature>
<reference evidence="2 3" key="1">
    <citation type="journal article" date="2022" name="Cell">
        <title>Repeat-based holocentromeres influence genome architecture and karyotype evolution.</title>
        <authorList>
            <person name="Hofstatter P.G."/>
            <person name="Thangavel G."/>
            <person name="Lux T."/>
            <person name="Neumann P."/>
            <person name="Vondrak T."/>
            <person name="Novak P."/>
            <person name="Zhang M."/>
            <person name="Costa L."/>
            <person name="Castellani M."/>
            <person name="Scott A."/>
            <person name="Toegelov H."/>
            <person name="Fuchs J."/>
            <person name="Mata-Sucre Y."/>
            <person name="Dias Y."/>
            <person name="Vanzela A.L.L."/>
            <person name="Huettel B."/>
            <person name="Almeida C.C.S."/>
            <person name="Simkova H."/>
            <person name="Souza G."/>
            <person name="Pedrosa-Harand A."/>
            <person name="Macas J."/>
            <person name="Mayer K.F.X."/>
            <person name="Houben A."/>
            <person name="Marques A."/>
        </authorList>
    </citation>
    <scope>NUCLEOTIDE SEQUENCE [LARGE SCALE GENOMIC DNA]</scope>
    <source>
        <strain evidence="2">RhyTen1mFocal</strain>
    </source>
</reference>
<comment type="caution">
    <text evidence="2">The sequence shown here is derived from an EMBL/GenBank/DDBJ whole genome shotgun (WGS) entry which is preliminary data.</text>
</comment>
<accession>A0AAD6ERC5</accession>
<feature type="compositionally biased region" description="Polar residues" evidence="1">
    <location>
        <begin position="132"/>
        <end position="145"/>
    </location>
</feature>
<dbReference type="CDD" id="cd00590">
    <property type="entry name" value="RRM_SF"/>
    <property type="match status" value="1"/>
</dbReference>
<dbReference type="PANTHER" id="PTHR37200:SF1">
    <property type="entry name" value="RNA-BINDING (RRM_RBD_RNP MOTIFS) FAMILY PROTEIN"/>
    <property type="match status" value="1"/>
</dbReference>
<sequence length="377" mass="42040">MLLQPSLTVRPSLPLSRYPPPFSPPLRFSLSFATSALAPRSRSHLNKRRQSDDGDDATWNLDDEIDDEEAAFEGRKPRGFGAGGIRYNTSLEETLLNEMRRGRNDQAITSTTTTKVKVKKDFPKNKGVKKPQVNSATVPNRTASSATRSGIRVRLWNLPKKKNIHRDLLMAFKGFRGILDISPAISGNKKTRDPVCKGFAFVDLATEEAATRFVETFSKRSISFGRVDKQISCCIINLNSDPTISKFSNNQKGQILQPQLHDGFMGISENDDPSDETPIIFVEGDEEEEDDTLSSTELMAFDDGEGEDDKLDLEMTRLASGEREKAVSLKKRRVRPRKANNSKLSVPLRLKGRERNVLTGAFFKYGAKPGATQTKES</sequence>
<evidence type="ECO:0000313" key="2">
    <source>
        <dbReference type="EMBL" id="KAJ3698231.1"/>
    </source>
</evidence>
<proteinExistence type="predicted"/>
<feature type="compositionally biased region" description="Basic residues" evidence="1">
    <location>
        <begin position="328"/>
        <end position="340"/>
    </location>
</feature>